<accession>A0A0X8X362</accession>
<dbReference type="EMBL" id="AP017313">
    <property type="protein sequence ID" value="BAU54861.1"/>
    <property type="molecule type" value="Genomic_DNA"/>
</dbReference>
<sequence>MYEAVGNISYFDVTCFIIPKKVVRLNVFETLN</sequence>
<protein>
    <submittedName>
        <fullName evidence="1">Uncharacterized protein</fullName>
    </submittedName>
</protein>
<dbReference type="AlphaFoldDB" id="A0A0X8X362"/>
<reference evidence="1 2" key="1">
    <citation type="submission" date="2015-12" db="EMBL/GenBank/DDBJ databases">
        <title>Genome sequence of Mucilaginibacter gotjawali.</title>
        <authorList>
            <person name="Lee J.S."/>
            <person name="Lee K.C."/>
            <person name="Kim K.K."/>
            <person name="Lee B.W."/>
        </authorList>
    </citation>
    <scope>NUCLEOTIDE SEQUENCE [LARGE SCALE GENOMIC DNA]</scope>
    <source>
        <strain evidence="1 2">SA3-7</strain>
    </source>
</reference>
<proteinExistence type="predicted"/>
<keyword evidence="2" id="KW-1185">Reference proteome</keyword>
<evidence type="ECO:0000313" key="1">
    <source>
        <dbReference type="EMBL" id="BAU54861.1"/>
    </source>
</evidence>
<evidence type="ECO:0000313" key="2">
    <source>
        <dbReference type="Proteomes" id="UP000218263"/>
    </source>
</evidence>
<gene>
    <name evidence="1" type="ORF">MgSA37_03040</name>
</gene>
<name>A0A0X8X362_9SPHI</name>
<dbReference type="Proteomes" id="UP000218263">
    <property type="component" value="Chromosome"/>
</dbReference>
<organism evidence="1 2">
    <name type="scientific">Mucilaginibacter gotjawali</name>
    <dbReference type="NCBI Taxonomy" id="1550579"/>
    <lineage>
        <taxon>Bacteria</taxon>
        <taxon>Pseudomonadati</taxon>
        <taxon>Bacteroidota</taxon>
        <taxon>Sphingobacteriia</taxon>
        <taxon>Sphingobacteriales</taxon>
        <taxon>Sphingobacteriaceae</taxon>
        <taxon>Mucilaginibacter</taxon>
    </lineage>
</organism>
<dbReference type="KEGG" id="mgot:MgSA37_03040"/>